<evidence type="ECO:0000313" key="3">
    <source>
        <dbReference type="Proteomes" id="UP001595833"/>
    </source>
</evidence>
<evidence type="ECO:0000313" key="2">
    <source>
        <dbReference type="EMBL" id="MFC5057365.1"/>
    </source>
</evidence>
<dbReference type="EMBL" id="JBHSJB010000027">
    <property type="protein sequence ID" value="MFC5057365.1"/>
    <property type="molecule type" value="Genomic_DNA"/>
</dbReference>
<dbReference type="RefSeq" id="WP_344037108.1">
    <property type="nucleotide sequence ID" value="NZ_BAAAKE010000006.1"/>
</dbReference>
<proteinExistence type="predicted"/>
<evidence type="ECO:0000256" key="1">
    <source>
        <dbReference type="SAM" id="Phobius"/>
    </source>
</evidence>
<sequence>MTGLKGLWWWLCRRRVGVGPGDVALDYARGQVRTSLVLAGVVVVEAVAVGLLVRWPWLHVLDAVALVSVLSAAAGLVVHPHVVGHDALLLRDGGRFAVRVPLDAITSVRAHWRSHTGKPRHVDDGELVLSVGNQTDVHLELSRPLRVRRPDGLVTRISFRAEDPDTAVTAIGAARTRFGRSSSTIVR</sequence>
<reference evidence="3" key="1">
    <citation type="journal article" date="2019" name="Int. J. Syst. Evol. Microbiol.">
        <title>The Global Catalogue of Microorganisms (GCM) 10K type strain sequencing project: providing services to taxonomists for standard genome sequencing and annotation.</title>
        <authorList>
            <consortium name="The Broad Institute Genomics Platform"/>
            <consortium name="The Broad Institute Genome Sequencing Center for Infectious Disease"/>
            <person name="Wu L."/>
            <person name="Ma J."/>
        </authorList>
    </citation>
    <scope>NUCLEOTIDE SEQUENCE [LARGE SCALE GENOMIC DNA]</scope>
    <source>
        <strain evidence="3">KCTC 12848</strain>
    </source>
</reference>
<evidence type="ECO:0008006" key="4">
    <source>
        <dbReference type="Google" id="ProtNLM"/>
    </source>
</evidence>
<organism evidence="2 3">
    <name type="scientific">Saccharothrix xinjiangensis</name>
    <dbReference type="NCBI Taxonomy" id="204798"/>
    <lineage>
        <taxon>Bacteria</taxon>
        <taxon>Bacillati</taxon>
        <taxon>Actinomycetota</taxon>
        <taxon>Actinomycetes</taxon>
        <taxon>Pseudonocardiales</taxon>
        <taxon>Pseudonocardiaceae</taxon>
        <taxon>Saccharothrix</taxon>
    </lineage>
</organism>
<keyword evidence="1" id="KW-0812">Transmembrane</keyword>
<gene>
    <name evidence="2" type="ORF">ACFPFM_26935</name>
</gene>
<comment type="caution">
    <text evidence="2">The sequence shown here is derived from an EMBL/GenBank/DDBJ whole genome shotgun (WGS) entry which is preliminary data.</text>
</comment>
<dbReference type="Proteomes" id="UP001595833">
    <property type="component" value="Unassembled WGS sequence"/>
</dbReference>
<keyword evidence="1" id="KW-0472">Membrane</keyword>
<protein>
    <recommendedName>
        <fullName evidence="4">Integral membrane protein</fullName>
    </recommendedName>
</protein>
<name>A0ABV9Y3R2_9PSEU</name>
<feature type="transmembrane region" description="Helical" evidence="1">
    <location>
        <begin position="36"/>
        <end position="57"/>
    </location>
</feature>
<keyword evidence="1" id="KW-1133">Transmembrane helix</keyword>
<keyword evidence="3" id="KW-1185">Reference proteome</keyword>
<feature type="transmembrane region" description="Helical" evidence="1">
    <location>
        <begin position="63"/>
        <end position="83"/>
    </location>
</feature>
<accession>A0ABV9Y3R2</accession>